<evidence type="ECO:0000313" key="5">
    <source>
        <dbReference type="EMBL" id="GMH53904.1"/>
    </source>
</evidence>
<dbReference type="OrthoDB" id="194468at2759"/>
<dbReference type="GO" id="GO:0009190">
    <property type="term" value="P:cyclic nucleotide biosynthetic process"/>
    <property type="evidence" value="ECO:0007669"/>
    <property type="project" value="InterPro"/>
</dbReference>
<dbReference type="GO" id="GO:0005524">
    <property type="term" value="F:ATP binding"/>
    <property type="evidence" value="ECO:0007669"/>
    <property type="project" value="UniProtKB-KW"/>
</dbReference>
<comment type="caution">
    <text evidence="5">The sequence shown here is derived from an EMBL/GenBank/DDBJ whole genome shotgun (WGS) entry which is preliminary data.</text>
</comment>
<protein>
    <recommendedName>
        <fullName evidence="4">Guanylate cyclase domain-containing protein</fullName>
    </recommendedName>
</protein>
<feature type="compositionally biased region" description="Low complexity" evidence="3">
    <location>
        <begin position="1493"/>
        <end position="1507"/>
    </location>
</feature>
<dbReference type="Gene3D" id="3.30.70.1230">
    <property type="entry name" value="Nucleotide cyclase"/>
    <property type="match status" value="2"/>
</dbReference>
<feature type="region of interest" description="Disordered" evidence="3">
    <location>
        <begin position="701"/>
        <end position="748"/>
    </location>
</feature>
<sequence length="1677" mass="185991">MTKNGVARSDCSQKRISQLNLPNNNPEGILDVKRNSVKTLISYVPQVLVHQILKEKKDWDASKRLPVEPFWAAVVFIDISGFSSLASDLQKEEVQTNLMSPGPSRRAGSGAENLTAFLNHTLRGLIDVVLLHGGDIVKFAGDAMIVIWRVEDGQGKATSRDMMDETAKAKSCALATQCAKKATMLLDEQQNRNSSTGSKVLRPDMTLKIHVGVGCGQIAGFHVGGLLKRWEYFIMGEACDDMNVAEALAKVGEAVVSPDVTRLIEKHANDLELEGFDFRPIKGSSKSTGFQGAKWQFSKVESFLSGYVQKRVNNVIQSISDSNSKANTLFFDSLNLNEEGIEKLHYSLRSYIPAPIVNAINEGEALTDDGVLRELCVLFVKLNNLNSVNVNENTSTSSLERVANKIQKTVTTVQEAAYHGRATLRQFIIDDKGAVAIIVVGLPPVTVSKNSSRGLKIALRILEHGVPAQIGITTGTCYCGTIGSGASRGDFAVVGDHINMSARLMSATEEGSIMCDVNTMFAARLDKSLYFGESKNLKVKGKKRPIKVYSPSRKIHSIMGDVDFLSMQRNPLVGNVNIWKTLQYHHHYRHSSKPQFINIKGKKTIGKTKIITMFQNTQKLERISVLNSRADKFDESTPYFAFRSILYNIFEYGVYHNDRDLGFSPHDKENRMVEALQELFSRSTARSDFETKNHQNQFEERAVQEMQDSKGAALGAGAPSPPSRGQRRSLGRELKVGKGASTRRLSITPVAENGKFDANLDEENEEAYAEYDIAEGMKSVRGFRSPRSTPTPDPTHDSPVNPNRELRSTSPIPTDQSDGEASFSRNDEKEVRYRLISHPIFEIPNVRRCVDVGALDMEMVALLNIIVPSFEVPETSAFKELNLDTKEVLLQDLLVELIMTVQHPNQATFGPLTPNESPGGGNHVRKLEDAALLGQSFRSKLARPGVGLARGLTRGLSSFTPDEAAMDHQMAMVDKGHRHTRPVTLIIDDFHNCDKASIDLLGGILVNPDIGYSFILLTSSLNTFEFDGFQDVDSTTIEMERLTDNEISSVLFNEFALSSIQPALAKKIHETCTGIPGGAISYLRKLKDLNMLTISKNTGACSIKDLASLAKFVSDDIKISATHMYDNIDKRSQYILQLASTTGNIIFLPLLKAMYVESVGKNEQNANEQGDDNDGKSRRDTTTLTAISKKFKEEAFDMRLMDLIEAKVILIENGKLNIIVEGLAQVAYDVTLYVAKHDAHLFVINWYEENCTRGGLQMNASLLFHQSLSVNKYSRAARYLYKCCSQKLRDGKPKQILKLLTNSDHLLSMWKQEVLSIFVEGKSNTERSVREEGNGSVKRVNELLSKTNNGSPEGESPSGRVMVTMRGGKRRNSVEFKHFDDMGNEEMVHKQTLENIATDFSIVYPVIEPSMSDNIKRLLVNVGYCENRCKFFEAQVYIELKKFLKARVVLKEILQFCTDNGIKAVDENRGAWTFVKKAMGWKRPVEQATKPGLTSRLTRRLTTSLSKRSPRSPSKKGWGSPARNNSNTIQPVFGSPSDLLDKSIHGVGVDEDGEVSMEHLQDLFQSAHEVMIALKQLMTMQEQQQQVLRNIAANSRMDEFDLGLFKDSPNKNDSIGNRNSSNGANKTGSGDSSPKEPTSGKRAFASLRSNTPVFAVPTSNLKGDREFKLDFDGVGLT</sequence>
<feature type="region of interest" description="Disordered" evidence="3">
    <location>
        <begin position="1602"/>
        <end position="1646"/>
    </location>
</feature>
<evidence type="ECO:0000256" key="1">
    <source>
        <dbReference type="ARBA" id="ARBA00022741"/>
    </source>
</evidence>
<dbReference type="PROSITE" id="PS50125">
    <property type="entry name" value="GUANYLATE_CYCLASE_2"/>
    <property type="match status" value="2"/>
</dbReference>
<feature type="compositionally biased region" description="Low complexity" evidence="3">
    <location>
        <begin position="709"/>
        <end position="718"/>
    </location>
</feature>
<feature type="domain" description="Guanylate cyclase" evidence="4">
    <location>
        <begin position="376"/>
        <end position="505"/>
    </location>
</feature>
<reference evidence="6" key="1">
    <citation type="journal article" date="2023" name="Commun. Biol.">
        <title>Genome analysis of Parmales, the sister group of diatoms, reveals the evolutionary specialization of diatoms from phago-mixotrophs to photoautotrophs.</title>
        <authorList>
            <person name="Ban H."/>
            <person name="Sato S."/>
            <person name="Yoshikawa S."/>
            <person name="Yamada K."/>
            <person name="Nakamura Y."/>
            <person name="Ichinomiya M."/>
            <person name="Sato N."/>
            <person name="Blanc-Mathieu R."/>
            <person name="Endo H."/>
            <person name="Kuwata A."/>
            <person name="Ogata H."/>
        </authorList>
    </citation>
    <scope>NUCLEOTIDE SEQUENCE [LARGE SCALE GENOMIC DNA]</scope>
    <source>
        <strain evidence="6">NIES 3700</strain>
    </source>
</reference>
<evidence type="ECO:0000313" key="6">
    <source>
        <dbReference type="Proteomes" id="UP001165122"/>
    </source>
</evidence>
<name>A0A9W6ZNW2_9STRA</name>
<keyword evidence="6" id="KW-1185">Reference proteome</keyword>
<dbReference type="InterPro" id="IPR001054">
    <property type="entry name" value="A/G_cyclase"/>
</dbReference>
<dbReference type="PANTHER" id="PTHR16305:SF28">
    <property type="entry name" value="GUANYLATE CYCLASE DOMAIN-CONTAINING PROTEIN"/>
    <property type="match status" value="1"/>
</dbReference>
<evidence type="ECO:0000256" key="3">
    <source>
        <dbReference type="SAM" id="MobiDB-lite"/>
    </source>
</evidence>
<accession>A0A9W6ZNW2</accession>
<evidence type="ECO:0000256" key="2">
    <source>
        <dbReference type="ARBA" id="ARBA00022840"/>
    </source>
</evidence>
<dbReference type="EMBL" id="BRXW01000430">
    <property type="protein sequence ID" value="GMH53904.1"/>
    <property type="molecule type" value="Genomic_DNA"/>
</dbReference>
<feature type="domain" description="Guanylate cyclase" evidence="4">
    <location>
        <begin position="73"/>
        <end position="246"/>
    </location>
</feature>
<dbReference type="GO" id="GO:0005737">
    <property type="term" value="C:cytoplasm"/>
    <property type="evidence" value="ECO:0007669"/>
    <property type="project" value="TreeGrafter"/>
</dbReference>
<dbReference type="GO" id="GO:0004016">
    <property type="term" value="F:adenylate cyclase activity"/>
    <property type="evidence" value="ECO:0007669"/>
    <property type="project" value="TreeGrafter"/>
</dbReference>
<feature type="compositionally biased region" description="Polar residues" evidence="3">
    <location>
        <begin position="1611"/>
        <end position="1636"/>
    </location>
</feature>
<gene>
    <name evidence="5" type="ORF">TrLO_g14778</name>
</gene>
<feature type="region of interest" description="Disordered" evidence="3">
    <location>
        <begin position="779"/>
        <end position="826"/>
    </location>
</feature>
<dbReference type="Pfam" id="PF00211">
    <property type="entry name" value="Guanylate_cyc"/>
    <property type="match status" value="1"/>
</dbReference>
<dbReference type="InterPro" id="IPR029787">
    <property type="entry name" value="Nucleotide_cyclase"/>
</dbReference>
<dbReference type="SUPFAM" id="SSF55073">
    <property type="entry name" value="Nucleotide cyclase"/>
    <property type="match status" value="2"/>
</dbReference>
<proteinExistence type="predicted"/>
<dbReference type="CDD" id="cd07302">
    <property type="entry name" value="CHD"/>
    <property type="match status" value="2"/>
</dbReference>
<feature type="region of interest" description="Disordered" evidence="3">
    <location>
        <begin position="1489"/>
        <end position="1535"/>
    </location>
</feature>
<organism evidence="5 6">
    <name type="scientific">Triparma laevis f. longispina</name>
    <dbReference type="NCBI Taxonomy" id="1714387"/>
    <lineage>
        <taxon>Eukaryota</taxon>
        <taxon>Sar</taxon>
        <taxon>Stramenopiles</taxon>
        <taxon>Ochrophyta</taxon>
        <taxon>Bolidophyceae</taxon>
        <taxon>Parmales</taxon>
        <taxon>Triparmaceae</taxon>
        <taxon>Triparma</taxon>
    </lineage>
</organism>
<keyword evidence="1" id="KW-0547">Nucleotide-binding</keyword>
<dbReference type="GO" id="GO:0035556">
    <property type="term" value="P:intracellular signal transduction"/>
    <property type="evidence" value="ECO:0007669"/>
    <property type="project" value="InterPro"/>
</dbReference>
<evidence type="ECO:0000259" key="4">
    <source>
        <dbReference type="PROSITE" id="PS50125"/>
    </source>
</evidence>
<dbReference type="PANTHER" id="PTHR16305">
    <property type="entry name" value="TESTICULAR SOLUBLE ADENYLYL CYCLASE"/>
    <property type="match status" value="1"/>
</dbReference>
<keyword evidence="2" id="KW-0067">ATP-binding</keyword>
<dbReference type="Proteomes" id="UP001165122">
    <property type="component" value="Unassembled WGS sequence"/>
</dbReference>